<reference evidence="2 3" key="1">
    <citation type="journal article" name="Sci. Rep.">
        <title>Telomere-to-telomere assembled and centromere annotated genomes of the two main subspecies of the button mushroom Agaricus bisporus reveal especially polymorphic chromosome ends.</title>
        <authorList>
            <person name="Sonnenberg A.S.M."/>
            <person name="Sedaghat-Telgerd N."/>
            <person name="Lavrijssen B."/>
            <person name="Ohm R.A."/>
            <person name="Hendrickx P.M."/>
            <person name="Scholtmeijer K."/>
            <person name="Baars J.J.P."/>
            <person name="van Peer A."/>
        </authorList>
    </citation>
    <scope>NUCLEOTIDE SEQUENCE [LARGE SCALE GENOMIC DNA]</scope>
    <source>
        <strain evidence="2 3">H119_p4</strain>
    </source>
</reference>
<evidence type="ECO:0000256" key="1">
    <source>
        <dbReference type="SAM" id="Phobius"/>
    </source>
</evidence>
<keyword evidence="1" id="KW-1133">Transmembrane helix</keyword>
<feature type="transmembrane region" description="Helical" evidence="1">
    <location>
        <begin position="188"/>
        <end position="207"/>
    </location>
</feature>
<comment type="caution">
    <text evidence="2">The sequence shown here is derived from an EMBL/GenBank/DDBJ whole genome shotgun (WGS) entry which is preliminary data.</text>
</comment>
<keyword evidence="1" id="KW-0812">Transmembrane</keyword>
<sequence>MDTNPPLQGALLFFTQLELVSSTTAGGTLYGIAVPIYCLYLHASLPHLRDHDRRRQAQFMITCSTIIMLCGLYFLVMNAWIIQDAYIKHANFPRSPLLYENTTFVNRSVYGVGMVCGSVVDILTAATQLWRLWVVWSGTRYVRLVVALPLLCFLGYIAMQIRSIFLTIIASSADLGSEFLKTRIAELALQTATITLPTIFIAGFLVVESWHQRKLIGKPQLSTPYMKVVVMLIESYAMESIWTILLAILLGLYHPMQQFFADTQLYIEIIAYLLVLYRVANGRAYGSKRAHGSETQYSNISSLQWDHTTAASLPIGCH</sequence>
<dbReference type="Proteomes" id="UP000629468">
    <property type="component" value="Unassembled WGS sequence"/>
</dbReference>
<gene>
    <name evidence="2" type="ORF">Agabi119p4_2351</name>
</gene>
<feature type="transmembrane region" description="Helical" evidence="1">
    <location>
        <begin position="109"/>
        <end position="130"/>
    </location>
</feature>
<evidence type="ECO:0000313" key="2">
    <source>
        <dbReference type="EMBL" id="KAF7782975.1"/>
    </source>
</evidence>
<proteinExistence type="predicted"/>
<protein>
    <submittedName>
        <fullName evidence="2">Uncharacterized protein</fullName>
    </submittedName>
</protein>
<dbReference type="AlphaFoldDB" id="A0A8H7F8X3"/>
<name>A0A8H7F8X3_AGABI</name>
<feature type="transmembrane region" description="Helical" evidence="1">
    <location>
        <begin position="228"/>
        <end position="253"/>
    </location>
</feature>
<evidence type="ECO:0000313" key="3">
    <source>
        <dbReference type="Proteomes" id="UP000629468"/>
    </source>
</evidence>
<dbReference type="EMBL" id="JABXXO010000003">
    <property type="protein sequence ID" value="KAF7782975.1"/>
    <property type="molecule type" value="Genomic_DNA"/>
</dbReference>
<accession>A0A8H7F8X3</accession>
<feature type="transmembrane region" description="Helical" evidence="1">
    <location>
        <begin position="20"/>
        <end position="40"/>
    </location>
</feature>
<organism evidence="2 3">
    <name type="scientific">Agaricus bisporus var. burnettii</name>
    <dbReference type="NCBI Taxonomy" id="192524"/>
    <lineage>
        <taxon>Eukaryota</taxon>
        <taxon>Fungi</taxon>
        <taxon>Dikarya</taxon>
        <taxon>Basidiomycota</taxon>
        <taxon>Agaricomycotina</taxon>
        <taxon>Agaricomycetes</taxon>
        <taxon>Agaricomycetidae</taxon>
        <taxon>Agaricales</taxon>
        <taxon>Agaricineae</taxon>
        <taxon>Agaricaceae</taxon>
        <taxon>Agaricus</taxon>
    </lineage>
</organism>
<feature type="transmembrane region" description="Helical" evidence="1">
    <location>
        <begin position="259"/>
        <end position="280"/>
    </location>
</feature>
<feature type="transmembrane region" description="Helical" evidence="1">
    <location>
        <begin position="142"/>
        <end position="168"/>
    </location>
</feature>
<keyword evidence="1" id="KW-0472">Membrane</keyword>
<feature type="transmembrane region" description="Helical" evidence="1">
    <location>
        <begin position="61"/>
        <end position="82"/>
    </location>
</feature>